<keyword evidence="3" id="KW-0812">Transmembrane</keyword>
<evidence type="ECO:0000256" key="2">
    <source>
        <dbReference type="ARBA" id="ARBA00023242"/>
    </source>
</evidence>
<keyword evidence="3" id="KW-0472">Membrane</keyword>
<gene>
    <name evidence="4" type="ORF">GSMUA_136010.1</name>
</gene>
<dbReference type="Pfam" id="PF05965">
    <property type="entry name" value="FYRC"/>
    <property type="match status" value="1"/>
</dbReference>
<dbReference type="SUPFAM" id="SSF50978">
    <property type="entry name" value="WD40 repeat-like"/>
    <property type="match status" value="1"/>
</dbReference>
<dbReference type="InterPro" id="IPR040092">
    <property type="entry name" value="TBRG1"/>
</dbReference>
<dbReference type="InterPro" id="IPR036322">
    <property type="entry name" value="WD40_repeat_dom_sf"/>
</dbReference>
<protein>
    <submittedName>
        <fullName evidence="4">(wild Malaysian banana) hypothetical protein</fullName>
    </submittedName>
</protein>
<evidence type="ECO:0000256" key="1">
    <source>
        <dbReference type="ARBA" id="ARBA00004123"/>
    </source>
</evidence>
<dbReference type="GO" id="GO:0140993">
    <property type="term" value="F:histone modifying activity"/>
    <property type="evidence" value="ECO:0007669"/>
    <property type="project" value="UniProtKB-ARBA"/>
</dbReference>
<dbReference type="PROSITE" id="PS51543">
    <property type="entry name" value="FYRC"/>
    <property type="match status" value="1"/>
</dbReference>
<dbReference type="PANTHER" id="PTHR22715:SF1">
    <property type="entry name" value="DNA BINDING PROTEIN"/>
    <property type="match status" value="1"/>
</dbReference>
<feature type="transmembrane region" description="Helical" evidence="3">
    <location>
        <begin position="419"/>
        <end position="445"/>
    </location>
</feature>
<dbReference type="InterPro" id="IPR003889">
    <property type="entry name" value="FYrich_C"/>
</dbReference>
<dbReference type="PANTHER" id="PTHR22715">
    <property type="entry name" value="TRANSFORMING GROWTH FACTOR BETA REGULATED GENE 1"/>
    <property type="match status" value="1"/>
</dbReference>
<dbReference type="PROSITE" id="PS51542">
    <property type="entry name" value="FYRN"/>
    <property type="match status" value="1"/>
</dbReference>
<accession>A0A8D7F6P0</accession>
<comment type="subcellular location">
    <subcellularLocation>
        <location evidence="1">Nucleus</location>
    </subcellularLocation>
</comment>
<evidence type="ECO:0000256" key="3">
    <source>
        <dbReference type="SAM" id="Phobius"/>
    </source>
</evidence>
<dbReference type="EMBL" id="HG996469">
    <property type="protein sequence ID" value="CAG1843806.1"/>
    <property type="molecule type" value="Genomic_DNA"/>
</dbReference>
<keyword evidence="3" id="KW-1133">Transmembrane helix</keyword>
<keyword evidence="2" id="KW-0539">Nucleus</keyword>
<dbReference type="Gene3D" id="3.30.160.360">
    <property type="match status" value="1"/>
</dbReference>
<sequence length="1464" mass="164092">MEDGNSRGGDRDDLEITSIGALYRGPWDKKYWSASRGKDRYPYPVGYHAVRTHGGNMYRMEIHEGVKGPLFVVTSTDGDSTGHTPDIAWENLQKKNGPRVKNRNGKRFSSKIDGVELFGFRNPFVQRLLRELLANVYGVTEPDYLSPPVGNEALRLDDKMHIQDSLNCSDMLVYSRKRQTARKRCTMNKNCSRINSNAVRAKRIRCQHAPSDSGAGNPEQLNEICSHAEIRKRKFVKENNMSSSRLQTSQLQVSQSHLSYSTNCNTFALRNETCCQASTDCRCDSKNKNRDGGDLDILLGQASAVGGNCHFLLARDELLQEMEDPDNSIEKHVIFVRETKFTSRDQFTSRDPHLTYVDNICDADNNKQYIQKVYVVETIILRCMCGVTRKDRQRNIFIRKQLDIASIEEKIRKNPFLNFYLNFCLLVDCCLWILNLCILVIYRMYLPSFIDLNRKFLQLDISSNGRLRQLELPSEKVVSSSDDATLKELIKDSLPEAVSSSGSSNPSLNLADQELAKSMMTFLLPRAVPLLEKTCVKGKTRCRSQEVKVDQDKVGSEHFNGNMLQGEFEAGMLLSDTEENFTERLSDPILVSGVNCQYQMKKMEQFDRRIYLDDAEHMIPDSFENDCTVHIKKHSTMAYGIDCTASDITRETMITAKPVIAEAEKVQVPSDSDKVVMMPKETEKGEYLLTDSLEHCLEEALNDDLFVRKENVSDASCSLGACVDHELQYLNPLNTGNGEDVLEEMVIPEKGPHYSSFGKGKIDCLEQCPSAVNSNSNLGERRTSMVVIKESSHINEIPNKELQSSSSDKPVESKIHNITDHKDCKLRDQISAVHTFPLGNSESVANLKGDSASFFHMPNIILSTEGQQPSSFNIGKLLNPSHFSGNCNVLSESIICRNYMDDDATETYLTPRISEMAESTKTRMISSKSNLRLVSQAHDLDTYVNANIKSSKVGDPSTLCAERTADFMNKLQSSTHLWLPPYQECVKDVHNESRVVLEDLTFSVKNPTMRVTVDEESNNFFDKQHKQNGQLDGCSFESNQELGGPFELAGCYMHPEPVLSIFLSSKENTLQISVTCGLQESNERNLFIYTISLKDQGGNCPSFIGYTPLLLPLLTGPSIQRTAFDTSGLQFTPDSQSLVFLSSIKVPLCRFERNINCSCPTCESDCHEENAVRVGQVNFGYVLPLAKLMTTERVSCILVCEPNYLIAAEASGTLHVWLMNCKWSGAFEEFVLPSFDHLTPAIELKMVAKSDSIIVGHNGTGGFGLWDVSKRALLAMFSSPGNLIFQMLPIGIFGFKDETIFSAAQEMEHMQEILKANDWVTEHAANPLPLRQDIAVWILVSAASDLEDQVAYQLKEPNRHPDRWWRLALLLKNMVIMGSVLDPRASSAVASADYGIIGTYDGLVYKWELSTGKKLANLISLKSMGSILCASIESKSGVLAVADDKCRLLIFKQPQVMKVQDLVI</sequence>
<dbReference type="InterPro" id="IPR003888">
    <property type="entry name" value="FYrich_N"/>
</dbReference>
<dbReference type="GO" id="GO:0005634">
    <property type="term" value="C:nucleus"/>
    <property type="evidence" value="ECO:0007669"/>
    <property type="project" value="UniProtKB-SubCell"/>
</dbReference>
<proteinExistence type="predicted"/>
<name>A0A8D7F6P0_MUSAM</name>
<organism evidence="4">
    <name type="scientific">Musa acuminata subsp. malaccensis</name>
    <name type="common">Wild banana</name>
    <name type="synonym">Musa malaccensis</name>
    <dbReference type="NCBI Taxonomy" id="214687"/>
    <lineage>
        <taxon>Eukaryota</taxon>
        <taxon>Viridiplantae</taxon>
        <taxon>Streptophyta</taxon>
        <taxon>Embryophyta</taxon>
        <taxon>Tracheophyta</taxon>
        <taxon>Spermatophyta</taxon>
        <taxon>Magnoliopsida</taxon>
        <taxon>Liliopsida</taxon>
        <taxon>Zingiberales</taxon>
        <taxon>Musaceae</taxon>
        <taxon>Musa</taxon>
    </lineage>
</organism>
<evidence type="ECO:0000313" key="4">
    <source>
        <dbReference type="EMBL" id="CAG1843806.1"/>
    </source>
</evidence>
<reference evidence="4" key="1">
    <citation type="submission" date="2021-03" db="EMBL/GenBank/DDBJ databases">
        <authorList>
            <consortium name="Genoscope - CEA"/>
            <person name="William W."/>
        </authorList>
    </citation>
    <scope>NUCLEOTIDE SEQUENCE</scope>
    <source>
        <strain evidence="4">Doubled-haploid Pahang</strain>
    </source>
</reference>